<dbReference type="Gene3D" id="3.40.630.30">
    <property type="match status" value="1"/>
</dbReference>
<dbReference type="PANTHER" id="PTHR43792:SF16">
    <property type="entry name" value="N-ACETYLTRANSFERASE DOMAIN-CONTAINING PROTEIN"/>
    <property type="match status" value="1"/>
</dbReference>
<dbReference type="InterPro" id="IPR016181">
    <property type="entry name" value="Acyl_CoA_acyltransferase"/>
</dbReference>
<dbReference type="Pfam" id="PF20274">
    <property type="entry name" value="cREC_REC"/>
    <property type="match status" value="1"/>
</dbReference>
<dbReference type="InterPro" id="IPR046909">
    <property type="entry name" value="cREC_REC"/>
</dbReference>
<dbReference type="InterPro" id="IPR000182">
    <property type="entry name" value="GNAT_dom"/>
</dbReference>
<dbReference type="SUPFAM" id="SSF55729">
    <property type="entry name" value="Acyl-CoA N-acyltransferases (Nat)"/>
    <property type="match status" value="1"/>
</dbReference>
<dbReference type="EMBL" id="JACHXF010000002">
    <property type="protein sequence ID" value="MBB3093926.1"/>
    <property type="molecule type" value="Genomic_DNA"/>
</dbReference>
<keyword evidence="3" id="KW-1185">Reference proteome</keyword>
<accession>A0A7W5FD46</accession>
<dbReference type="PROSITE" id="PS51186">
    <property type="entry name" value="GNAT"/>
    <property type="match status" value="1"/>
</dbReference>
<dbReference type="PANTHER" id="PTHR43792">
    <property type="entry name" value="GNAT FAMILY, PUTATIVE (AFU_ORTHOLOGUE AFUA_3G00765)-RELATED-RELATED"/>
    <property type="match status" value="1"/>
</dbReference>
<feature type="domain" description="N-acetyltransferase" evidence="1">
    <location>
        <begin position="11"/>
        <end position="175"/>
    </location>
</feature>
<comment type="caution">
    <text evidence="2">The sequence shown here is derived from an EMBL/GenBank/DDBJ whole genome shotgun (WGS) entry which is preliminary data.</text>
</comment>
<protein>
    <submittedName>
        <fullName evidence="2">RimJ/RimL family protein N-acetyltransferase</fullName>
    </submittedName>
</protein>
<reference evidence="2 3" key="1">
    <citation type="submission" date="2020-08" db="EMBL/GenBank/DDBJ databases">
        <title>Genomic Encyclopedia of Type Strains, Phase III (KMG-III): the genomes of soil and plant-associated and newly described type strains.</title>
        <authorList>
            <person name="Whitman W."/>
        </authorList>
    </citation>
    <scope>NUCLEOTIDE SEQUENCE [LARGE SCALE GENOMIC DNA]</scope>
    <source>
        <strain evidence="2 3">CECT 3287</strain>
    </source>
</reference>
<organism evidence="2 3">
    <name type="scientific">Actinoplanes campanulatus</name>
    <dbReference type="NCBI Taxonomy" id="113559"/>
    <lineage>
        <taxon>Bacteria</taxon>
        <taxon>Bacillati</taxon>
        <taxon>Actinomycetota</taxon>
        <taxon>Actinomycetes</taxon>
        <taxon>Micromonosporales</taxon>
        <taxon>Micromonosporaceae</taxon>
        <taxon>Actinoplanes</taxon>
    </lineage>
</organism>
<dbReference type="GO" id="GO:0016747">
    <property type="term" value="F:acyltransferase activity, transferring groups other than amino-acyl groups"/>
    <property type="evidence" value="ECO:0007669"/>
    <property type="project" value="InterPro"/>
</dbReference>
<evidence type="ECO:0000259" key="1">
    <source>
        <dbReference type="PROSITE" id="PS51186"/>
    </source>
</evidence>
<dbReference type="InterPro" id="IPR051531">
    <property type="entry name" value="N-acetyltransferase"/>
</dbReference>
<gene>
    <name evidence="2" type="ORF">FHR83_001575</name>
</gene>
<dbReference type="AlphaFoldDB" id="A0A7W5FD46"/>
<keyword evidence="2" id="KW-0808">Transferase</keyword>
<name>A0A7W5FD46_9ACTN</name>
<proteinExistence type="predicted"/>
<evidence type="ECO:0000313" key="3">
    <source>
        <dbReference type="Proteomes" id="UP000590749"/>
    </source>
</evidence>
<sequence>MPQPTLYTERMVLIPLTDEHLEYEVELDSDPEVLRYIEGRARTRAEVAGYHAQRMELGRRVDGLGYWLATEKTGEFVGVMMLPPAERPGEAELGYRLLRKYWRRGLATEGAVALLRHGFATSGRERIIAQTMAVNSGSRRVMEKCGLRYVRTFFPDCPPIPGSGEGEVEYAITRAEWRAAQRLVILVDDLRSFADGRPAEVARTSAEGVALLEAHRGRRIDELWLDHDLGGEDTIWPVVEVLERAAFEGRPIEIDLISVHSANPVGAARIRQALDRCGYRVRAATGLREVGLC</sequence>
<evidence type="ECO:0000313" key="2">
    <source>
        <dbReference type="EMBL" id="MBB3093926.1"/>
    </source>
</evidence>
<dbReference type="Proteomes" id="UP000590749">
    <property type="component" value="Unassembled WGS sequence"/>
</dbReference>
<dbReference type="Pfam" id="PF13302">
    <property type="entry name" value="Acetyltransf_3"/>
    <property type="match status" value="1"/>
</dbReference>